<comment type="caution">
    <text evidence="2">The sequence shown here is derived from an EMBL/GenBank/DDBJ whole genome shotgun (WGS) entry which is preliminary data.</text>
</comment>
<dbReference type="EMBL" id="JASPDQ010000014">
    <property type="protein sequence ID" value="MDK8602124.1"/>
    <property type="molecule type" value="Genomic_DNA"/>
</dbReference>
<dbReference type="RefSeq" id="WP_285321510.1">
    <property type="nucleotide sequence ID" value="NZ_JASPDQ010000014.1"/>
</dbReference>
<evidence type="ECO:0000313" key="3">
    <source>
        <dbReference type="Proteomes" id="UP001225576"/>
    </source>
</evidence>
<name>A0AAW6ZE45_9ACTO</name>
<evidence type="ECO:0000313" key="2">
    <source>
        <dbReference type="EMBL" id="MDK8602124.1"/>
    </source>
</evidence>
<proteinExistence type="predicted"/>
<evidence type="ECO:0000256" key="1">
    <source>
        <dbReference type="SAM" id="Coils"/>
    </source>
</evidence>
<keyword evidence="1" id="KW-0175">Coiled coil</keyword>
<dbReference type="AlphaFoldDB" id="A0AAW6ZE45"/>
<dbReference type="Proteomes" id="UP001225576">
    <property type="component" value="Unassembled WGS sequence"/>
</dbReference>
<reference evidence="2" key="1">
    <citation type="submission" date="2023-05" db="EMBL/GenBank/DDBJ databases">
        <title>Genomic Catalog of Human Bladder Bacteria.</title>
        <authorList>
            <person name="Du J."/>
        </authorList>
    </citation>
    <scope>NUCLEOTIDE SEQUENCE</scope>
    <source>
        <strain evidence="2">UMB1304A</strain>
    </source>
</reference>
<sequence>MNSNGHQWPRAAFFLGRWVPNEGEPGDTGLYWRDAHGRVYDNFNNVDDSNIYYPHDGYFEGVTELHLHGQYLNLKDKLDRRTEEVRALQNAGQRRNQKIKQLKAELARSTEYRHRAYKRGYERGYREGVEETKDKQFQYFIRATRCRVPWPRARAQVYKVRGKGVWSADVHYRARGCAWKECPTHEEALNWAARLVRNLHERNYPY</sequence>
<feature type="coiled-coil region" evidence="1">
    <location>
        <begin position="71"/>
        <end position="105"/>
    </location>
</feature>
<organism evidence="2 3">
    <name type="scientific">Trueperella bernardiae</name>
    <dbReference type="NCBI Taxonomy" id="59561"/>
    <lineage>
        <taxon>Bacteria</taxon>
        <taxon>Bacillati</taxon>
        <taxon>Actinomycetota</taxon>
        <taxon>Actinomycetes</taxon>
        <taxon>Actinomycetales</taxon>
        <taxon>Actinomycetaceae</taxon>
        <taxon>Trueperella</taxon>
    </lineage>
</organism>
<protein>
    <submittedName>
        <fullName evidence="2">Uncharacterized protein</fullName>
    </submittedName>
</protein>
<gene>
    <name evidence="2" type="ORF">QP858_06610</name>
</gene>
<accession>A0AAW6ZE45</accession>